<comment type="caution">
    <text evidence="2">The sequence shown here is derived from an EMBL/GenBank/DDBJ whole genome shotgun (WGS) entry which is preliminary data.</text>
</comment>
<sequence length="41" mass="4815">MTAVENGFFQESFKTRMTELEKEKQSLEISLQQLSIKNRPP</sequence>
<protein>
    <submittedName>
        <fullName evidence="2">Uncharacterized protein</fullName>
    </submittedName>
</protein>
<evidence type="ECO:0000313" key="2">
    <source>
        <dbReference type="EMBL" id="OLN28588.1"/>
    </source>
</evidence>
<dbReference type="Proteomes" id="UP000186102">
    <property type="component" value="Unassembled WGS sequence"/>
</dbReference>
<proteinExistence type="predicted"/>
<keyword evidence="3" id="KW-1185">Reference proteome</keyword>
<evidence type="ECO:0000256" key="1">
    <source>
        <dbReference type="SAM" id="Coils"/>
    </source>
</evidence>
<evidence type="ECO:0000313" key="3">
    <source>
        <dbReference type="Proteomes" id="UP000186102"/>
    </source>
</evidence>
<gene>
    <name evidence="2" type="ORF">DSOL_3966</name>
</gene>
<dbReference type="EMBL" id="MLBF01000041">
    <property type="protein sequence ID" value="OLN28588.1"/>
    <property type="molecule type" value="Genomic_DNA"/>
</dbReference>
<organism evidence="2 3">
    <name type="scientific">Desulfosporosinus metallidurans</name>
    <dbReference type="NCBI Taxonomy" id="1888891"/>
    <lineage>
        <taxon>Bacteria</taxon>
        <taxon>Bacillati</taxon>
        <taxon>Bacillota</taxon>
        <taxon>Clostridia</taxon>
        <taxon>Eubacteriales</taxon>
        <taxon>Desulfitobacteriaceae</taxon>
        <taxon>Desulfosporosinus</taxon>
    </lineage>
</organism>
<reference evidence="2 3" key="1">
    <citation type="submission" date="2016-09" db="EMBL/GenBank/DDBJ databases">
        <title>Complete genome of Desulfosporosinus sp. OL.</title>
        <authorList>
            <person name="Mardanov A."/>
            <person name="Beletsky A."/>
            <person name="Panova A."/>
            <person name="Karnachuk O."/>
            <person name="Ravin N."/>
        </authorList>
    </citation>
    <scope>NUCLEOTIDE SEQUENCE [LARGE SCALE GENOMIC DNA]</scope>
    <source>
        <strain evidence="2 3">OL</strain>
    </source>
</reference>
<accession>A0A1Q8QMU3</accession>
<feature type="coiled-coil region" evidence="1">
    <location>
        <begin position="10"/>
        <end position="37"/>
    </location>
</feature>
<name>A0A1Q8QMU3_9FIRM</name>
<dbReference type="AlphaFoldDB" id="A0A1Q8QMU3"/>
<keyword evidence="1" id="KW-0175">Coiled coil</keyword>